<dbReference type="STRING" id="145857.GA0070616_4338"/>
<protein>
    <submittedName>
        <fullName evidence="2">Uncharacterized protein</fullName>
    </submittedName>
</protein>
<accession>A0A1C6SQJ5</accession>
<dbReference type="OrthoDB" id="3385386at2"/>
<reference evidence="2 3" key="1">
    <citation type="submission" date="2016-06" db="EMBL/GenBank/DDBJ databases">
        <authorList>
            <person name="Kjaerup R.B."/>
            <person name="Dalgaard T.S."/>
            <person name="Juul-Madsen H.R."/>
        </authorList>
    </citation>
    <scope>NUCLEOTIDE SEQUENCE [LARGE SCALE GENOMIC DNA]</scope>
    <source>
        <strain evidence="2 3">DSM 43818</strain>
    </source>
</reference>
<evidence type="ECO:0000256" key="1">
    <source>
        <dbReference type="SAM" id="MobiDB-lite"/>
    </source>
</evidence>
<evidence type="ECO:0000313" key="2">
    <source>
        <dbReference type="EMBL" id="SCL31821.1"/>
    </source>
</evidence>
<dbReference type="RefSeq" id="WP_091086032.1">
    <property type="nucleotide sequence ID" value="NZ_FMHT01000003.1"/>
</dbReference>
<keyword evidence="3" id="KW-1185">Reference proteome</keyword>
<dbReference type="AlphaFoldDB" id="A0A1C6SQJ5"/>
<dbReference type="EMBL" id="FMHT01000003">
    <property type="protein sequence ID" value="SCL31821.1"/>
    <property type="molecule type" value="Genomic_DNA"/>
</dbReference>
<proteinExistence type="predicted"/>
<gene>
    <name evidence="2" type="ORF">GA0070616_4338</name>
</gene>
<dbReference type="Proteomes" id="UP000199699">
    <property type="component" value="Unassembled WGS sequence"/>
</dbReference>
<organism evidence="2 3">
    <name type="scientific">Micromonospora nigra</name>
    <dbReference type="NCBI Taxonomy" id="145857"/>
    <lineage>
        <taxon>Bacteria</taxon>
        <taxon>Bacillati</taxon>
        <taxon>Actinomycetota</taxon>
        <taxon>Actinomycetes</taxon>
        <taxon>Micromonosporales</taxon>
        <taxon>Micromonosporaceae</taxon>
        <taxon>Micromonospora</taxon>
    </lineage>
</organism>
<feature type="region of interest" description="Disordered" evidence="1">
    <location>
        <begin position="1"/>
        <end position="20"/>
    </location>
</feature>
<name>A0A1C6SQJ5_9ACTN</name>
<sequence>MSIDITPGTRVSVRPHEWQPTPGIEGQTCHDLKVVSVHDNPDDSRFAWVRAHGIDCSWPTADCTAPWCWEVLVSVDVLAAVAAGTR</sequence>
<evidence type="ECO:0000313" key="3">
    <source>
        <dbReference type="Proteomes" id="UP000199699"/>
    </source>
</evidence>